<evidence type="ECO:0000256" key="6">
    <source>
        <dbReference type="ARBA" id="ARBA00022777"/>
    </source>
</evidence>
<dbReference type="GO" id="GO:0046983">
    <property type="term" value="F:protein dimerization activity"/>
    <property type="evidence" value="ECO:0007669"/>
    <property type="project" value="InterPro"/>
</dbReference>
<dbReference type="Gene3D" id="3.30.565.10">
    <property type="entry name" value="Histidine kinase-like ATPase, C-terminal domain"/>
    <property type="match status" value="1"/>
</dbReference>
<keyword evidence="4" id="KW-0808">Transferase</keyword>
<feature type="transmembrane region" description="Helical" evidence="9">
    <location>
        <begin position="12"/>
        <end position="31"/>
    </location>
</feature>
<evidence type="ECO:0000256" key="3">
    <source>
        <dbReference type="ARBA" id="ARBA00022553"/>
    </source>
</evidence>
<keyword evidence="9" id="KW-1133">Transmembrane helix</keyword>
<dbReference type="GO" id="GO:0016020">
    <property type="term" value="C:membrane"/>
    <property type="evidence" value="ECO:0007669"/>
    <property type="project" value="InterPro"/>
</dbReference>
<keyword evidence="9" id="KW-0472">Membrane</keyword>
<feature type="domain" description="Signal transduction histidine kinase subgroup 3 dimerisation and phosphoacceptor" evidence="10">
    <location>
        <begin position="196"/>
        <end position="259"/>
    </location>
</feature>
<evidence type="ECO:0000259" key="10">
    <source>
        <dbReference type="Pfam" id="PF07730"/>
    </source>
</evidence>
<dbReference type="GO" id="GO:0000155">
    <property type="term" value="F:phosphorelay sensor kinase activity"/>
    <property type="evidence" value="ECO:0007669"/>
    <property type="project" value="InterPro"/>
</dbReference>
<evidence type="ECO:0000256" key="4">
    <source>
        <dbReference type="ARBA" id="ARBA00022679"/>
    </source>
</evidence>
<organism evidence="11 12">
    <name type="scientific">Streptomyces griseorubiginosus</name>
    <dbReference type="NCBI Taxonomy" id="67304"/>
    <lineage>
        <taxon>Bacteria</taxon>
        <taxon>Bacillati</taxon>
        <taxon>Actinomycetota</taxon>
        <taxon>Actinomycetes</taxon>
        <taxon>Kitasatosporales</taxon>
        <taxon>Streptomycetaceae</taxon>
        <taxon>Streptomyces</taxon>
    </lineage>
</organism>
<keyword evidence="7" id="KW-0067">ATP-binding</keyword>
<feature type="transmembrane region" description="Helical" evidence="9">
    <location>
        <begin position="102"/>
        <end position="124"/>
    </location>
</feature>
<accession>A0A101RZ23</accession>
<comment type="caution">
    <text evidence="11">The sequence shown here is derived from an EMBL/GenBank/DDBJ whole genome shotgun (WGS) entry which is preliminary data.</text>
</comment>
<dbReference type="Proteomes" id="UP000054375">
    <property type="component" value="Unassembled WGS sequence"/>
</dbReference>
<dbReference type="PANTHER" id="PTHR24421:SF10">
    <property type="entry name" value="NITRATE_NITRITE SENSOR PROTEIN NARQ"/>
    <property type="match status" value="1"/>
</dbReference>
<evidence type="ECO:0000256" key="1">
    <source>
        <dbReference type="ARBA" id="ARBA00000085"/>
    </source>
</evidence>
<keyword evidence="5" id="KW-0547">Nucleotide-binding</keyword>
<dbReference type="InterPro" id="IPR011712">
    <property type="entry name" value="Sig_transdc_His_kin_sub3_dim/P"/>
</dbReference>
<feature type="transmembrane region" description="Helical" evidence="9">
    <location>
        <begin position="144"/>
        <end position="168"/>
    </location>
</feature>
<name>A0A101RZ23_9ACTN</name>
<dbReference type="CDD" id="cd16917">
    <property type="entry name" value="HATPase_UhpB-NarQ-NarX-like"/>
    <property type="match status" value="1"/>
</dbReference>
<dbReference type="Pfam" id="PF07730">
    <property type="entry name" value="HisKA_3"/>
    <property type="match status" value="1"/>
</dbReference>
<reference evidence="11 12" key="1">
    <citation type="submission" date="2015-10" db="EMBL/GenBank/DDBJ databases">
        <title>Draft genome sequence of Streptomyces griseorubiginosus DSM 40469, type strain for the species Streptomyces griseorubiginosus.</title>
        <authorList>
            <person name="Ruckert C."/>
            <person name="Winkler A."/>
            <person name="Kalinowski J."/>
            <person name="Kampfer P."/>
            <person name="Glaeser S."/>
        </authorList>
    </citation>
    <scope>NUCLEOTIDE SEQUENCE [LARGE SCALE GENOMIC DNA]</scope>
    <source>
        <strain evidence="11 12">DSM 40469</strain>
    </source>
</reference>
<feature type="transmembrane region" description="Helical" evidence="9">
    <location>
        <begin position="37"/>
        <end position="56"/>
    </location>
</feature>
<comment type="catalytic activity">
    <reaction evidence="1">
        <text>ATP + protein L-histidine = ADP + protein N-phospho-L-histidine.</text>
        <dbReference type="EC" id="2.7.13.3"/>
    </reaction>
</comment>
<keyword evidence="6 11" id="KW-0418">Kinase</keyword>
<evidence type="ECO:0000313" key="11">
    <source>
        <dbReference type="EMBL" id="KUN64341.1"/>
    </source>
</evidence>
<dbReference type="AlphaFoldDB" id="A0A101RZ23"/>
<evidence type="ECO:0000313" key="12">
    <source>
        <dbReference type="Proteomes" id="UP000054375"/>
    </source>
</evidence>
<dbReference type="RefSeq" id="WP_062241161.1">
    <property type="nucleotide sequence ID" value="NZ_JBEOZZ010000009.1"/>
</dbReference>
<dbReference type="GO" id="GO:0005524">
    <property type="term" value="F:ATP binding"/>
    <property type="evidence" value="ECO:0007669"/>
    <property type="project" value="UniProtKB-KW"/>
</dbReference>
<dbReference type="InterPro" id="IPR036890">
    <property type="entry name" value="HATPase_C_sf"/>
</dbReference>
<evidence type="ECO:0000256" key="9">
    <source>
        <dbReference type="SAM" id="Phobius"/>
    </source>
</evidence>
<evidence type="ECO:0000256" key="2">
    <source>
        <dbReference type="ARBA" id="ARBA00012438"/>
    </source>
</evidence>
<dbReference type="EMBL" id="LMWV01000020">
    <property type="protein sequence ID" value="KUN64341.1"/>
    <property type="molecule type" value="Genomic_DNA"/>
</dbReference>
<keyword evidence="8" id="KW-0902">Two-component regulatory system</keyword>
<evidence type="ECO:0000256" key="8">
    <source>
        <dbReference type="ARBA" id="ARBA00023012"/>
    </source>
</evidence>
<proteinExistence type="predicted"/>
<evidence type="ECO:0000256" key="5">
    <source>
        <dbReference type="ARBA" id="ARBA00022741"/>
    </source>
</evidence>
<dbReference type="SUPFAM" id="SSF55874">
    <property type="entry name" value="ATPase domain of HSP90 chaperone/DNA topoisomerase II/histidine kinase"/>
    <property type="match status" value="1"/>
</dbReference>
<protein>
    <recommendedName>
        <fullName evidence="2">histidine kinase</fullName>
        <ecNumber evidence="2">2.7.13.3</ecNumber>
    </recommendedName>
</protein>
<dbReference type="PANTHER" id="PTHR24421">
    <property type="entry name" value="NITRATE/NITRITE SENSOR PROTEIN NARX-RELATED"/>
    <property type="match status" value="1"/>
</dbReference>
<dbReference type="InterPro" id="IPR050482">
    <property type="entry name" value="Sensor_HK_TwoCompSys"/>
</dbReference>
<keyword evidence="12" id="KW-1185">Reference proteome</keyword>
<gene>
    <name evidence="11" type="ORF">AQJ54_25320</name>
</gene>
<sequence>MVRLLRPFGRAVTYTRWLHLFIATVWPAMWMFVEEAWWTWLVAAATLAPAALVPAMRTAEGLQARLLLTGHRHDSESSAVVVAPSASWGDRGRLALWLEARLLLGFSTAWLSVQLLITTVDLVASAFGRDVDEGVLVLLDGHRWWHILLAPLSLAALAATVVGAGRLVTALALRLLGPSPADRFAALEERTEQLLERTRIARELHDSIGHALTVAVVQAGAARAAGDPDFTERALNAIEETGRAALEDLERVLGVLRESGGPVSGRPTLAESDRLLESARASGAKVDAEFSGPLDTVPGPVSREGYRILQESLTNVLRHAGAVPVRVRVEVSRETLALEVRNPAPGGVPGPGRGSGLRGIRERAALLGGRAHTGPDQGDWQVHAELPLR</sequence>
<dbReference type="EC" id="2.7.13.3" evidence="2"/>
<dbReference type="Gene3D" id="1.20.5.1930">
    <property type="match status" value="1"/>
</dbReference>
<keyword evidence="3" id="KW-0597">Phosphoprotein</keyword>
<keyword evidence="9" id="KW-0812">Transmembrane</keyword>
<evidence type="ECO:0000256" key="7">
    <source>
        <dbReference type="ARBA" id="ARBA00022840"/>
    </source>
</evidence>